<comment type="catalytic activity">
    <reaction evidence="3">
        <text>L-methionyl-[protein] + [thioredoxin]-disulfide + H2O = L-methionyl-(R)-S-oxide-[protein] + [thioredoxin]-dithiol</text>
        <dbReference type="Rhea" id="RHEA:24164"/>
        <dbReference type="Rhea" id="RHEA-COMP:10698"/>
        <dbReference type="Rhea" id="RHEA-COMP:10700"/>
        <dbReference type="Rhea" id="RHEA-COMP:12313"/>
        <dbReference type="Rhea" id="RHEA-COMP:12314"/>
        <dbReference type="ChEBI" id="CHEBI:15377"/>
        <dbReference type="ChEBI" id="CHEBI:16044"/>
        <dbReference type="ChEBI" id="CHEBI:29950"/>
        <dbReference type="ChEBI" id="CHEBI:45764"/>
        <dbReference type="ChEBI" id="CHEBI:50058"/>
        <dbReference type="EC" id="1.8.4.12"/>
    </reaction>
</comment>
<dbReference type="SUPFAM" id="SSF51316">
    <property type="entry name" value="Mss4-like"/>
    <property type="match status" value="1"/>
</dbReference>
<evidence type="ECO:0000256" key="4">
    <source>
        <dbReference type="SAM" id="SignalP"/>
    </source>
</evidence>
<accession>A0A1T1HD74</accession>
<evidence type="ECO:0000256" key="2">
    <source>
        <dbReference type="ARBA" id="ARBA00023002"/>
    </source>
</evidence>
<reference evidence="6" key="1">
    <citation type="submission" date="2017-02" db="EMBL/GenBank/DDBJ databases">
        <title>Draft Genome Sequence of the Salt Water Bacterium Oceanospirillum linum ATCC 11336.</title>
        <authorList>
            <person name="Trachtenberg A.M."/>
            <person name="Carney J.G."/>
            <person name="Linnane J.D."/>
            <person name="Rheaume B.A."/>
            <person name="Pitts N.L."/>
            <person name="Mykles D.L."/>
            <person name="Maclea K.S."/>
        </authorList>
    </citation>
    <scope>NUCLEOTIDE SEQUENCE [LARGE SCALE GENOMIC DNA]</scope>
    <source>
        <strain evidence="6">ATCC 11336</strain>
    </source>
</reference>
<dbReference type="EC" id="1.8.4.12" evidence="1"/>
<evidence type="ECO:0000313" key="7">
    <source>
        <dbReference type="Proteomes" id="UP000190064"/>
    </source>
</evidence>
<dbReference type="InterPro" id="IPR002579">
    <property type="entry name" value="Met_Sox_Rdtase_MsrB_dom"/>
</dbReference>
<comment type="caution">
    <text evidence="6">The sequence shown here is derived from an EMBL/GenBank/DDBJ whole genome shotgun (WGS) entry which is preliminary data.</text>
</comment>
<dbReference type="Gene3D" id="2.170.150.20">
    <property type="entry name" value="Peptide methionine sulfoxide reductase"/>
    <property type="match status" value="1"/>
</dbReference>
<protein>
    <recommendedName>
        <fullName evidence="1">peptide-methionine (R)-S-oxide reductase</fullName>
        <ecNumber evidence="1">1.8.4.12</ecNumber>
    </recommendedName>
</protein>
<proteinExistence type="predicted"/>
<evidence type="ECO:0000256" key="3">
    <source>
        <dbReference type="ARBA" id="ARBA00048488"/>
    </source>
</evidence>
<feature type="chain" id="PRO_5010588460" description="peptide-methionine (R)-S-oxide reductase" evidence="4">
    <location>
        <begin position="26"/>
        <end position="161"/>
    </location>
</feature>
<dbReference type="PROSITE" id="PS51790">
    <property type="entry name" value="MSRB"/>
    <property type="match status" value="1"/>
</dbReference>
<dbReference type="GO" id="GO:0033743">
    <property type="term" value="F:peptide-methionine (R)-S-oxide reductase activity"/>
    <property type="evidence" value="ECO:0007669"/>
    <property type="project" value="UniProtKB-EC"/>
</dbReference>
<keyword evidence="4" id="KW-0732">Signal</keyword>
<evidence type="ECO:0000259" key="5">
    <source>
        <dbReference type="PROSITE" id="PS51790"/>
    </source>
</evidence>
<keyword evidence="7" id="KW-1185">Reference proteome</keyword>
<feature type="signal peptide" evidence="4">
    <location>
        <begin position="1"/>
        <end position="25"/>
    </location>
</feature>
<keyword evidence="2" id="KW-0560">Oxidoreductase</keyword>
<dbReference type="RefSeq" id="WP_078319157.1">
    <property type="nucleotide sequence ID" value="NZ_FXTS01000002.1"/>
</dbReference>
<dbReference type="GO" id="GO:0006979">
    <property type="term" value="P:response to oxidative stress"/>
    <property type="evidence" value="ECO:0007669"/>
    <property type="project" value="InterPro"/>
</dbReference>
<organism evidence="6 7">
    <name type="scientific">Oceanospirillum linum</name>
    <dbReference type="NCBI Taxonomy" id="966"/>
    <lineage>
        <taxon>Bacteria</taxon>
        <taxon>Pseudomonadati</taxon>
        <taxon>Pseudomonadota</taxon>
        <taxon>Gammaproteobacteria</taxon>
        <taxon>Oceanospirillales</taxon>
        <taxon>Oceanospirillaceae</taxon>
        <taxon>Oceanospirillum</taxon>
    </lineage>
</organism>
<dbReference type="STRING" id="966.BTA35_0207345"/>
<dbReference type="InterPro" id="IPR028427">
    <property type="entry name" value="Met_Sox_Rdtase_MsrB"/>
</dbReference>
<dbReference type="EMBL" id="MTSD02000002">
    <property type="protein sequence ID" value="OOV87808.1"/>
    <property type="molecule type" value="Genomic_DNA"/>
</dbReference>
<evidence type="ECO:0000313" key="6">
    <source>
        <dbReference type="EMBL" id="OOV87808.1"/>
    </source>
</evidence>
<dbReference type="InterPro" id="IPR011057">
    <property type="entry name" value="Mss4-like_sf"/>
</dbReference>
<gene>
    <name evidence="6" type="ORF">BTA35_0207345</name>
</gene>
<dbReference type="NCBIfam" id="TIGR00357">
    <property type="entry name" value="peptide-methionine (R)-S-oxide reductase MsrB"/>
    <property type="match status" value="1"/>
</dbReference>
<evidence type="ECO:0000256" key="1">
    <source>
        <dbReference type="ARBA" id="ARBA00012499"/>
    </source>
</evidence>
<name>A0A1T1HD74_OCELI</name>
<dbReference type="AlphaFoldDB" id="A0A1T1HD74"/>
<dbReference type="Proteomes" id="UP000190064">
    <property type="component" value="Unassembled WGS sequence"/>
</dbReference>
<dbReference type="PANTHER" id="PTHR10173">
    <property type="entry name" value="METHIONINE SULFOXIDE REDUCTASE"/>
    <property type="match status" value="1"/>
</dbReference>
<sequence length="161" mass="18299">MKRRTFLQALIGFPAALSFVPAVEASNKPNQDIAPLNLSPEEWKQRLNDQQFYVLREEGTERAFTSPLNDEKRKGEYHCAGCDLLLFTSEMKYDSGTGWPSFFTVVDGHIETKTDFKLIYPRTEYHCVRCGGHQGHVFNDGPKPTGQRWCNNGVALRFVPA</sequence>
<dbReference type="GO" id="GO:0030091">
    <property type="term" value="P:protein repair"/>
    <property type="evidence" value="ECO:0007669"/>
    <property type="project" value="InterPro"/>
</dbReference>
<dbReference type="GO" id="GO:0005737">
    <property type="term" value="C:cytoplasm"/>
    <property type="evidence" value="ECO:0007669"/>
    <property type="project" value="TreeGrafter"/>
</dbReference>
<dbReference type="PANTHER" id="PTHR10173:SF57">
    <property type="entry name" value="PEPTIDE-METHIONINE (R)-S-OXIDE REDUCTASE"/>
    <property type="match status" value="1"/>
</dbReference>
<feature type="domain" description="MsrB" evidence="5">
    <location>
        <begin position="40"/>
        <end position="161"/>
    </location>
</feature>
<dbReference type="Pfam" id="PF01641">
    <property type="entry name" value="SelR"/>
    <property type="match status" value="1"/>
</dbReference>